<dbReference type="InterPro" id="IPR013762">
    <property type="entry name" value="Integrase-like_cat_sf"/>
</dbReference>
<evidence type="ECO:0000313" key="5">
    <source>
        <dbReference type="EMBL" id="ALT06334.1"/>
    </source>
</evidence>
<keyword evidence="2" id="KW-0233">DNA recombination</keyword>
<evidence type="ECO:0000259" key="4">
    <source>
        <dbReference type="PROSITE" id="PS51898"/>
    </source>
</evidence>
<dbReference type="Gene3D" id="1.10.443.10">
    <property type="entry name" value="Intergrase catalytic core"/>
    <property type="match status" value="1"/>
</dbReference>
<dbReference type="PROSITE" id="PS51898">
    <property type="entry name" value="TYR_RECOMBINASE"/>
    <property type="match status" value="1"/>
</dbReference>
<dbReference type="PANTHER" id="PTHR30349">
    <property type="entry name" value="PHAGE INTEGRASE-RELATED"/>
    <property type="match status" value="1"/>
</dbReference>
<dbReference type="PANTHER" id="PTHR30349:SF90">
    <property type="entry name" value="TYROSINE RECOMBINASE XERD"/>
    <property type="match status" value="1"/>
</dbReference>
<dbReference type="InterPro" id="IPR050090">
    <property type="entry name" value="Tyrosine_recombinase_XerCD"/>
</dbReference>
<feature type="active site" description="O-(3'-phospho-DNA)-tyrosine intermediate" evidence="3">
    <location>
        <position position="222"/>
    </location>
</feature>
<dbReference type="GO" id="GO:0015074">
    <property type="term" value="P:DNA integration"/>
    <property type="evidence" value="ECO:0007669"/>
    <property type="project" value="UniProtKB-KW"/>
</dbReference>
<proteinExistence type="predicted"/>
<dbReference type="InterPro" id="IPR016423">
    <property type="entry name" value="Resolvase_Rsv"/>
</dbReference>
<dbReference type="GO" id="GO:0003677">
    <property type="term" value="F:DNA binding"/>
    <property type="evidence" value="ECO:0007669"/>
    <property type="project" value="InterPro"/>
</dbReference>
<accession>A0A0U3B1G7</accession>
<keyword evidence="5" id="KW-0614">Plasmid</keyword>
<dbReference type="Pfam" id="PF00589">
    <property type="entry name" value="Phage_integrase"/>
    <property type="match status" value="1"/>
</dbReference>
<dbReference type="SUPFAM" id="SSF56349">
    <property type="entry name" value="DNA breaking-rejoining enzymes"/>
    <property type="match status" value="1"/>
</dbReference>
<keyword evidence="1" id="KW-0229">DNA integration</keyword>
<dbReference type="RefSeq" id="WP_053389860.1">
    <property type="nucleotide sequence ID" value="NZ_KU176944.1"/>
</dbReference>
<gene>
    <name evidence="5" type="primary">xerD</name>
    <name evidence="5" type="ORF">pKPC2_CF65_00031</name>
</gene>
<organism evidence="5">
    <name type="scientific">Citrobacter freundii</name>
    <dbReference type="NCBI Taxonomy" id="546"/>
    <lineage>
        <taxon>Bacteria</taxon>
        <taxon>Pseudomonadati</taxon>
        <taxon>Pseudomonadota</taxon>
        <taxon>Gammaproteobacteria</taxon>
        <taxon>Enterobacterales</taxon>
        <taxon>Enterobacteriaceae</taxon>
        <taxon>Citrobacter</taxon>
        <taxon>Citrobacter freundii complex</taxon>
    </lineage>
</organism>
<dbReference type="CDD" id="cd00397">
    <property type="entry name" value="DNA_BRE_C"/>
    <property type="match status" value="1"/>
</dbReference>
<dbReference type="InterPro" id="IPR011010">
    <property type="entry name" value="DNA_brk_join_enz"/>
</dbReference>
<reference evidence="5" key="1">
    <citation type="submission" date="2015-11" db="EMBL/GenBank/DDBJ databases">
        <authorList>
            <person name="Zong Z."/>
            <person name="Wu W."/>
            <person name="Feng Y."/>
        </authorList>
    </citation>
    <scope>NUCLEOTIDE SEQUENCE</scope>
    <source>
        <strain evidence="5">WCHCF65</strain>
        <plasmid evidence="5">pKPC2_CF65</plasmid>
    </source>
</reference>
<geneLocation type="plasmid" evidence="5">
    <name>pKPC2_CF65</name>
</geneLocation>
<dbReference type="AlphaFoldDB" id="A0A0U3B1G7"/>
<evidence type="ECO:0000256" key="3">
    <source>
        <dbReference type="PIRSR" id="PIRSR004576-50"/>
    </source>
</evidence>
<sequence length="251" mass="28199">MSSFPPEILQISRSGVTTPGTPSARFGMDYPLAAAMRDLAAETTGYPKYLLAPEVGVLLDAVGDLRQRMLFDFLWNSGARINEALAVTPADIVLDARRPYVVLYTLKQRQQPRTGRPRKGEPVKRAVPLLDEAFVVRLRDHLATFTRHRTKPVWEITDDTARHWLQNALAECGLRGVKFTIPAISPKTFRHSFAMHLAMNGALPVALQAYMGHKDFKSTQHYLRVFALDVGIGLNHTIRFSYPPENPLRLP</sequence>
<feature type="domain" description="Tyr recombinase" evidence="4">
    <location>
        <begin position="45"/>
        <end position="235"/>
    </location>
</feature>
<dbReference type="EMBL" id="KU176944">
    <property type="protein sequence ID" value="ALT06334.1"/>
    <property type="molecule type" value="Genomic_DNA"/>
</dbReference>
<dbReference type="InterPro" id="IPR002104">
    <property type="entry name" value="Integrase_catalytic"/>
</dbReference>
<evidence type="ECO:0000256" key="1">
    <source>
        <dbReference type="ARBA" id="ARBA00022908"/>
    </source>
</evidence>
<protein>
    <submittedName>
        <fullName evidence="5">Tyrosine recombinase XerD</fullName>
    </submittedName>
</protein>
<dbReference type="GO" id="GO:0006310">
    <property type="term" value="P:DNA recombination"/>
    <property type="evidence" value="ECO:0007669"/>
    <property type="project" value="UniProtKB-KW"/>
</dbReference>
<dbReference type="PIRSF" id="PIRSF004576">
    <property type="entry name" value="Resolvase_Rsv"/>
    <property type="match status" value="1"/>
</dbReference>
<evidence type="ECO:0000256" key="2">
    <source>
        <dbReference type="ARBA" id="ARBA00023172"/>
    </source>
</evidence>
<name>A0A0U3B1G7_CITFR</name>